<dbReference type="EMBL" id="FAOZ01000006">
    <property type="protein sequence ID" value="CUU55773.1"/>
    <property type="molecule type" value="Genomic_DNA"/>
</dbReference>
<dbReference type="Pfam" id="PF03091">
    <property type="entry name" value="CutA1"/>
    <property type="match status" value="1"/>
</dbReference>
<dbReference type="InterPro" id="IPR011322">
    <property type="entry name" value="N-reg_PII-like_a/b"/>
</dbReference>
<dbReference type="PANTHER" id="PTHR23419">
    <property type="entry name" value="DIVALENT CATION TOLERANCE CUTA-RELATED"/>
    <property type="match status" value="1"/>
</dbReference>
<dbReference type="RefSeq" id="WP_006540897.1">
    <property type="nucleotide sequence ID" value="NZ_FAOZ01000006.1"/>
</dbReference>
<dbReference type="InterPro" id="IPR015867">
    <property type="entry name" value="N-reg_PII/ATP_PRibTrfase_C"/>
</dbReference>
<accession>A0A0S4QJU8</accession>
<proteinExistence type="inferred from homology"/>
<evidence type="ECO:0000313" key="2">
    <source>
        <dbReference type="EMBL" id="CUU55773.1"/>
    </source>
</evidence>
<dbReference type="PANTHER" id="PTHR23419:SF8">
    <property type="entry name" value="FI09726P"/>
    <property type="match status" value="1"/>
</dbReference>
<dbReference type="AlphaFoldDB" id="A0A0S4QJU8"/>
<dbReference type="Proteomes" id="UP000198802">
    <property type="component" value="Unassembled WGS sequence"/>
</dbReference>
<dbReference type="SUPFAM" id="SSF54913">
    <property type="entry name" value="GlnB-like"/>
    <property type="match status" value="1"/>
</dbReference>
<sequence length="109" mass="12117">MGFLQVITSIDSPDAADRIGRALVERRLVACFQVVGPIRSTYRWNGEIEQSEEWLCLAKTTSERLADLIAEITAAHPYETPEIIATPIVSGHTDYLDWITAETAPSIRS</sequence>
<dbReference type="GO" id="GO:0005507">
    <property type="term" value="F:copper ion binding"/>
    <property type="evidence" value="ECO:0007669"/>
    <property type="project" value="TreeGrafter"/>
</dbReference>
<evidence type="ECO:0000256" key="1">
    <source>
        <dbReference type="ARBA" id="ARBA00010169"/>
    </source>
</evidence>
<protein>
    <submittedName>
        <fullName evidence="2">Divalent cation tolerance protein</fullName>
    </submittedName>
</protein>
<dbReference type="GO" id="GO:0010038">
    <property type="term" value="P:response to metal ion"/>
    <property type="evidence" value="ECO:0007669"/>
    <property type="project" value="InterPro"/>
</dbReference>
<keyword evidence="3" id="KW-1185">Reference proteome</keyword>
<organism evidence="2 3">
    <name type="scientific">Parafrankia irregularis</name>
    <dbReference type="NCBI Taxonomy" id="795642"/>
    <lineage>
        <taxon>Bacteria</taxon>
        <taxon>Bacillati</taxon>
        <taxon>Actinomycetota</taxon>
        <taxon>Actinomycetes</taxon>
        <taxon>Frankiales</taxon>
        <taxon>Frankiaceae</taxon>
        <taxon>Parafrankia</taxon>
    </lineage>
</organism>
<dbReference type="InterPro" id="IPR004323">
    <property type="entry name" value="Ion_tolerance_CutA"/>
</dbReference>
<reference evidence="3" key="1">
    <citation type="submission" date="2015-11" db="EMBL/GenBank/DDBJ databases">
        <authorList>
            <person name="Varghese N."/>
        </authorList>
    </citation>
    <scope>NUCLEOTIDE SEQUENCE [LARGE SCALE GENOMIC DNA]</scope>
    <source>
        <strain evidence="3">DSM 45899</strain>
    </source>
</reference>
<name>A0A0S4QJU8_9ACTN</name>
<dbReference type="Gene3D" id="3.30.70.120">
    <property type="match status" value="1"/>
</dbReference>
<comment type="similarity">
    <text evidence="1">Belongs to the CutA family.</text>
</comment>
<gene>
    <name evidence="2" type="ORF">Ga0074812_10623</name>
</gene>
<evidence type="ECO:0000313" key="3">
    <source>
        <dbReference type="Proteomes" id="UP000198802"/>
    </source>
</evidence>